<dbReference type="PROSITE" id="PS00394">
    <property type="entry name" value="DNA_PHOTOLYASES_1_1"/>
    <property type="match status" value="1"/>
</dbReference>
<keyword evidence="4 7" id="KW-0157">Chromophore</keyword>
<dbReference type="Proteomes" id="UP000198942">
    <property type="component" value="Unassembled WGS sequence"/>
</dbReference>
<keyword evidence="2 5" id="KW-0285">Flavoprotein</keyword>
<name>A0A1H8Q0G3_9SPHI</name>
<dbReference type="GO" id="GO:0009416">
    <property type="term" value="P:response to light stimulus"/>
    <property type="evidence" value="ECO:0007669"/>
    <property type="project" value="TreeGrafter"/>
</dbReference>
<evidence type="ECO:0000256" key="5">
    <source>
        <dbReference type="PIRSR" id="PIRSR602081-1"/>
    </source>
</evidence>
<dbReference type="InterPro" id="IPR006050">
    <property type="entry name" value="DNA_photolyase_N"/>
</dbReference>
<gene>
    <name evidence="9" type="ORF">SAMN05192574_108215</name>
</gene>
<dbReference type="GO" id="GO:0006139">
    <property type="term" value="P:nucleobase-containing compound metabolic process"/>
    <property type="evidence" value="ECO:0007669"/>
    <property type="project" value="UniProtKB-ARBA"/>
</dbReference>
<dbReference type="PANTHER" id="PTHR11455:SF9">
    <property type="entry name" value="CRYPTOCHROME CIRCADIAN CLOCK 5 ISOFORM X1"/>
    <property type="match status" value="1"/>
</dbReference>
<evidence type="ECO:0000256" key="6">
    <source>
        <dbReference type="PIRSR" id="PIRSR602081-2"/>
    </source>
</evidence>
<evidence type="ECO:0000256" key="7">
    <source>
        <dbReference type="RuleBase" id="RU004182"/>
    </source>
</evidence>
<organism evidence="9 10">
    <name type="scientific">Mucilaginibacter gossypiicola</name>
    <dbReference type="NCBI Taxonomy" id="551995"/>
    <lineage>
        <taxon>Bacteria</taxon>
        <taxon>Pseudomonadati</taxon>
        <taxon>Bacteroidota</taxon>
        <taxon>Sphingobacteriia</taxon>
        <taxon>Sphingobacteriales</taxon>
        <taxon>Sphingobacteriaceae</taxon>
        <taxon>Mucilaginibacter</taxon>
    </lineage>
</organism>
<evidence type="ECO:0000256" key="4">
    <source>
        <dbReference type="ARBA" id="ARBA00022991"/>
    </source>
</evidence>
<feature type="site" description="Electron transfer via tryptophanyl radical" evidence="6">
    <location>
        <position position="367"/>
    </location>
</feature>
<reference evidence="10" key="1">
    <citation type="submission" date="2016-10" db="EMBL/GenBank/DDBJ databases">
        <authorList>
            <person name="Varghese N."/>
            <person name="Submissions S."/>
        </authorList>
    </citation>
    <scope>NUCLEOTIDE SEQUENCE [LARGE SCALE GENOMIC DNA]</scope>
    <source>
        <strain evidence="10">Gh-48</strain>
    </source>
</reference>
<comment type="cofactor">
    <cofactor evidence="5">
        <name>FAD</name>
        <dbReference type="ChEBI" id="CHEBI:57692"/>
    </cofactor>
    <text evidence="5">Binds 1 FAD per subunit.</text>
</comment>
<evidence type="ECO:0000256" key="2">
    <source>
        <dbReference type="ARBA" id="ARBA00022630"/>
    </source>
</evidence>
<dbReference type="Pfam" id="PF00875">
    <property type="entry name" value="DNA_photolyase"/>
    <property type="match status" value="1"/>
</dbReference>
<dbReference type="AlphaFoldDB" id="A0A1H8Q0G3"/>
<feature type="binding site" evidence="5">
    <location>
        <begin position="260"/>
        <end position="267"/>
    </location>
    <ligand>
        <name>FAD</name>
        <dbReference type="ChEBI" id="CHEBI:57692"/>
    </ligand>
</feature>
<dbReference type="InterPro" id="IPR002081">
    <property type="entry name" value="Cryptochrome/DNA_photolyase_1"/>
</dbReference>
<dbReference type="SUPFAM" id="SSF52425">
    <property type="entry name" value="Cryptochrome/photolyase, N-terminal domain"/>
    <property type="match status" value="1"/>
</dbReference>
<protein>
    <submittedName>
        <fullName evidence="9">Deoxyribodipyrimidine photo-lyase</fullName>
    </submittedName>
</protein>
<dbReference type="RefSeq" id="WP_091215708.1">
    <property type="nucleotide sequence ID" value="NZ_FOCL01000008.1"/>
</dbReference>
<feature type="binding site" evidence="5">
    <location>
        <position position="257"/>
    </location>
    <ligand>
        <name>FAD</name>
        <dbReference type="ChEBI" id="CHEBI:57692"/>
    </ligand>
</feature>
<keyword evidence="3 5" id="KW-0274">FAD</keyword>
<comment type="cofactor">
    <cofactor evidence="1">
        <name>(6R)-5,10-methylene-5,6,7,8-tetrahydrofolate</name>
        <dbReference type="ChEBI" id="CHEBI:15636"/>
    </cofactor>
</comment>
<dbReference type="InterPro" id="IPR018394">
    <property type="entry name" value="DNA_photolyase_1_CS_C"/>
</dbReference>
<evidence type="ECO:0000313" key="10">
    <source>
        <dbReference type="Proteomes" id="UP000198942"/>
    </source>
</evidence>
<feature type="domain" description="Photolyase/cryptochrome alpha/beta" evidence="8">
    <location>
        <begin position="6"/>
        <end position="136"/>
    </location>
</feature>
<dbReference type="OrthoDB" id="9772484at2"/>
<dbReference type="Gene3D" id="1.25.40.80">
    <property type="match status" value="1"/>
</dbReference>
<dbReference type="PANTHER" id="PTHR11455">
    <property type="entry name" value="CRYPTOCHROME"/>
    <property type="match status" value="1"/>
</dbReference>
<feature type="site" description="Electron transfer via tryptophanyl radical" evidence="6">
    <location>
        <position position="344"/>
    </location>
</feature>
<evidence type="ECO:0000259" key="8">
    <source>
        <dbReference type="PROSITE" id="PS51645"/>
    </source>
</evidence>
<dbReference type="GO" id="GO:0071949">
    <property type="term" value="F:FAD binding"/>
    <property type="evidence" value="ECO:0007669"/>
    <property type="project" value="TreeGrafter"/>
</dbReference>
<dbReference type="InterPro" id="IPR036155">
    <property type="entry name" value="Crypto/Photolyase_N_sf"/>
</dbReference>
<dbReference type="PRINTS" id="PR00147">
    <property type="entry name" value="DNAPHOTLYASE"/>
</dbReference>
<dbReference type="Gene3D" id="1.10.579.10">
    <property type="entry name" value="DNA Cyclobutane Dipyrimidine Photolyase, subunit A, domain 3"/>
    <property type="match status" value="1"/>
</dbReference>
<dbReference type="GO" id="GO:0003677">
    <property type="term" value="F:DNA binding"/>
    <property type="evidence" value="ECO:0007669"/>
    <property type="project" value="TreeGrafter"/>
</dbReference>
<keyword evidence="9" id="KW-0456">Lyase</keyword>
<dbReference type="SUPFAM" id="SSF48173">
    <property type="entry name" value="Cryptochrome/photolyase FAD-binding domain"/>
    <property type="match status" value="1"/>
</dbReference>
<evidence type="ECO:0000256" key="1">
    <source>
        <dbReference type="ARBA" id="ARBA00001932"/>
    </source>
</evidence>
<dbReference type="Gene3D" id="3.40.50.620">
    <property type="entry name" value="HUPs"/>
    <property type="match status" value="1"/>
</dbReference>
<accession>A0A1H8Q0G3</accession>
<dbReference type="InterPro" id="IPR005101">
    <property type="entry name" value="Cryptochr/Photolyase_FAD-bd"/>
</dbReference>
<dbReference type="PROSITE" id="PS51645">
    <property type="entry name" value="PHR_CRY_ALPHA_BETA"/>
    <property type="match status" value="1"/>
</dbReference>
<dbReference type="InterPro" id="IPR036134">
    <property type="entry name" value="Crypto/Photolyase_FAD-like_sf"/>
</dbReference>
<sequence length="437" mass="51686">MDHKTPVSIFWFRRDLRLDDNAGLYHALKSGNPVLPIFIFDKEILDKLEDKDDARVTFIYQTIESLSDELHKHGGSLFVLYDKATHAWDKLIKEYNVAEVYTNHDYEPYATKRDDEVRTKLTKHNIPFKTYKDQVIFEKDEVVKDDGKPYTVYTPYQRKWYSTLKPFYLKAYPTKKHLKNIHQTKALSIPPLKEMGFEKSDMHLPDKGYESVIKDYKEQRDFPAIKGTSHIGMHLRFGTVSIRELARTAYSYHDKTWLNELIWREFYMMILHHFPHTMDHAFRPEYDRIHWVNDEKQFEAWCNGETGFPIVDAGMRELNTTGFMHNRVRMIVASFLSKDLLIDWRWGERYFARKLLDYEMASNVGGWQWAAGSGTDAAPYFRIFNPDAQTKKFDPELKYIKKWVPEYADFSKYPKPIVDHAAARDRCLAAFKKALAK</sequence>
<keyword evidence="10" id="KW-1185">Reference proteome</keyword>
<dbReference type="STRING" id="551995.SAMN05192574_108215"/>
<proteinExistence type="inferred from homology"/>
<dbReference type="InterPro" id="IPR014729">
    <property type="entry name" value="Rossmann-like_a/b/a_fold"/>
</dbReference>
<dbReference type="PROSITE" id="PS00691">
    <property type="entry name" value="DNA_PHOTOLYASES_1_2"/>
    <property type="match status" value="1"/>
</dbReference>
<evidence type="ECO:0000256" key="3">
    <source>
        <dbReference type="ARBA" id="ARBA00022827"/>
    </source>
</evidence>
<dbReference type="GO" id="GO:0006950">
    <property type="term" value="P:response to stress"/>
    <property type="evidence" value="ECO:0007669"/>
    <property type="project" value="UniProtKB-ARBA"/>
</dbReference>
<feature type="binding site" evidence="5">
    <location>
        <position position="216"/>
    </location>
    <ligand>
        <name>FAD</name>
        <dbReference type="ChEBI" id="CHEBI:57692"/>
    </ligand>
</feature>
<feature type="site" description="Electron transfer via tryptophanyl radical" evidence="6">
    <location>
        <position position="291"/>
    </location>
</feature>
<dbReference type="Pfam" id="PF03441">
    <property type="entry name" value="FAD_binding_7"/>
    <property type="match status" value="1"/>
</dbReference>
<dbReference type="GO" id="GO:0003904">
    <property type="term" value="F:deoxyribodipyrimidine photo-lyase activity"/>
    <property type="evidence" value="ECO:0007669"/>
    <property type="project" value="TreeGrafter"/>
</dbReference>
<comment type="similarity">
    <text evidence="7">Belongs to the DNA photolyase family.</text>
</comment>
<evidence type="ECO:0000313" key="9">
    <source>
        <dbReference type="EMBL" id="SEO47478.1"/>
    </source>
</evidence>
<dbReference type="EMBL" id="FOCL01000008">
    <property type="protein sequence ID" value="SEO47478.1"/>
    <property type="molecule type" value="Genomic_DNA"/>
</dbReference>